<dbReference type="GO" id="GO:0016787">
    <property type="term" value="F:hydrolase activity"/>
    <property type="evidence" value="ECO:0007669"/>
    <property type="project" value="UniProtKB-KW"/>
</dbReference>
<dbReference type="GO" id="GO:0003723">
    <property type="term" value="F:RNA binding"/>
    <property type="evidence" value="ECO:0007669"/>
    <property type="project" value="UniProtKB-UniRule"/>
</dbReference>
<keyword evidence="9" id="KW-0812">Transmembrane</keyword>
<dbReference type="AlphaFoldDB" id="A0A2S8ACH8"/>
<evidence type="ECO:0000256" key="2">
    <source>
        <dbReference type="ARBA" id="ARBA00009006"/>
    </source>
</evidence>
<keyword evidence="5 7" id="KW-0540">Nuclease</keyword>
<evidence type="ECO:0000256" key="5">
    <source>
        <dbReference type="ARBA" id="ARBA00022722"/>
    </source>
</evidence>
<gene>
    <name evidence="10" type="ORF">C4S77_06295</name>
</gene>
<evidence type="ECO:0000256" key="3">
    <source>
        <dbReference type="ARBA" id="ARBA00022214"/>
    </source>
</evidence>
<dbReference type="PIRSF" id="PIRSF001013">
    <property type="entry name" value="Barnase"/>
    <property type="match status" value="1"/>
</dbReference>
<dbReference type="InterPro" id="IPR016191">
    <property type="entry name" value="Ribonuclease/ribotoxin"/>
</dbReference>
<feature type="active site" description="Proton acceptor" evidence="8">
    <location>
        <position position="113"/>
    </location>
</feature>
<keyword evidence="9" id="KW-0472">Membrane</keyword>
<sequence>MKYKKNTFFYFLFIGLLGILIVFYNTKTITHKVINKNQFNVKALSAEKYIIPYLKKNNHLPNYYITKNEARKLGWKPEKGNLCEVIPNKIIGGDYFNNRQQKLPNKKGRKWFEADLNYTCGNRGTDRVIFSNDGLIFVTYDHYKSFILK</sequence>
<dbReference type="InterPro" id="IPR001887">
    <property type="entry name" value="Barnase"/>
</dbReference>
<evidence type="ECO:0000313" key="11">
    <source>
        <dbReference type="Proteomes" id="UP000238042"/>
    </source>
</evidence>
<keyword evidence="6 7" id="KW-0378">Hydrolase</keyword>
<keyword evidence="4 7" id="KW-0964">Secreted</keyword>
<dbReference type="EC" id="3.1.27.-" evidence="7"/>
<accession>A0A2S8ACH8</accession>
<evidence type="ECO:0000313" key="10">
    <source>
        <dbReference type="EMBL" id="PQL92628.1"/>
    </source>
</evidence>
<proteinExistence type="inferred from homology"/>
<dbReference type="GO" id="GO:0004521">
    <property type="term" value="F:RNA endonuclease activity"/>
    <property type="evidence" value="ECO:0007669"/>
    <property type="project" value="UniProtKB-UniRule"/>
</dbReference>
<evidence type="ECO:0000256" key="4">
    <source>
        <dbReference type="ARBA" id="ARBA00022525"/>
    </source>
</evidence>
<dbReference type="InterPro" id="IPR000026">
    <property type="entry name" value="N1-like"/>
</dbReference>
<dbReference type="GO" id="GO:0005576">
    <property type="term" value="C:extracellular region"/>
    <property type="evidence" value="ECO:0007669"/>
    <property type="project" value="UniProtKB-SubCell"/>
</dbReference>
<dbReference type="SUPFAM" id="SSF53933">
    <property type="entry name" value="Microbial ribonucleases"/>
    <property type="match status" value="1"/>
</dbReference>
<dbReference type="OrthoDB" id="9803442at2"/>
<keyword evidence="7" id="KW-0255">Endonuclease</keyword>
<dbReference type="Proteomes" id="UP000238042">
    <property type="component" value="Unassembled WGS sequence"/>
</dbReference>
<comment type="caution">
    <text evidence="10">The sequence shown here is derived from an EMBL/GenBank/DDBJ whole genome shotgun (WGS) entry which is preliminary data.</text>
</comment>
<dbReference type="RefSeq" id="WP_105246843.1">
    <property type="nucleotide sequence ID" value="NZ_PSZM01000037.1"/>
</dbReference>
<comment type="subcellular location">
    <subcellularLocation>
        <location evidence="1 7">Secreted</location>
    </subcellularLocation>
</comment>
<dbReference type="Pfam" id="PF00545">
    <property type="entry name" value="Ribonuclease"/>
    <property type="match status" value="1"/>
</dbReference>
<organism evidence="10 11">
    <name type="scientific">Apibacter adventoris</name>
    <dbReference type="NCBI Taxonomy" id="1679466"/>
    <lineage>
        <taxon>Bacteria</taxon>
        <taxon>Pseudomonadati</taxon>
        <taxon>Bacteroidota</taxon>
        <taxon>Flavobacteriia</taxon>
        <taxon>Flavobacteriales</taxon>
        <taxon>Weeksellaceae</taxon>
        <taxon>Apibacter</taxon>
    </lineage>
</organism>
<evidence type="ECO:0000256" key="1">
    <source>
        <dbReference type="ARBA" id="ARBA00004613"/>
    </source>
</evidence>
<evidence type="ECO:0000256" key="8">
    <source>
        <dbReference type="PIRSR" id="PIRSR001013-1"/>
    </source>
</evidence>
<evidence type="ECO:0000256" key="7">
    <source>
        <dbReference type="PIRNR" id="PIRNR001013"/>
    </source>
</evidence>
<dbReference type="EMBL" id="PSZM01000037">
    <property type="protein sequence ID" value="PQL92628.1"/>
    <property type="molecule type" value="Genomic_DNA"/>
</dbReference>
<dbReference type="PRINTS" id="PR00117">
    <property type="entry name" value="BARNASE"/>
</dbReference>
<feature type="active site" description="Proton donor" evidence="8">
    <location>
        <position position="142"/>
    </location>
</feature>
<name>A0A2S8ACH8_9FLAO</name>
<keyword evidence="11" id="KW-1185">Reference proteome</keyword>
<protein>
    <recommendedName>
        <fullName evidence="3 7">Ribonuclease</fullName>
        <ecNumber evidence="7">3.1.27.-</ecNumber>
    </recommendedName>
</protein>
<evidence type="ECO:0000256" key="6">
    <source>
        <dbReference type="ARBA" id="ARBA00022801"/>
    </source>
</evidence>
<evidence type="ECO:0000256" key="9">
    <source>
        <dbReference type="SAM" id="Phobius"/>
    </source>
</evidence>
<feature type="transmembrane region" description="Helical" evidence="9">
    <location>
        <begin position="7"/>
        <end position="24"/>
    </location>
</feature>
<dbReference type="Gene3D" id="3.10.450.30">
    <property type="entry name" value="Microbial ribonucleases"/>
    <property type="match status" value="1"/>
</dbReference>
<comment type="similarity">
    <text evidence="2 7">Belongs to the ribonuclease N1/T1 family.</text>
</comment>
<reference evidence="10 11" key="1">
    <citation type="submission" date="2018-02" db="EMBL/GenBank/DDBJ databases">
        <title>Genome sequences of Apibacter spp., gut symbionts of Asian honey bees.</title>
        <authorList>
            <person name="Kwong W.K."/>
            <person name="Steele M.I."/>
            <person name="Moran N.A."/>
        </authorList>
    </citation>
    <scope>NUCLEOTIDE SEQUENCE [LARGE SCALE GENOMIC DNA]</scope>
    <source>
        <strain evidence="11">wkB301</strain>
    </source>
</reference>
<keyword evidence="9" id="KW-1133">Transmembrane helix</keyword>